<evidence type="ECO:0000256" key="2">
    <source>
        <dbReference type="ARBA" id="ARBA00022741"/>
    </source>
</evidence>
<dbReference type="InterPro" id="IPR005479">
    <property type="entry name" value="CPAse_ATP-bd"/>
</dbReference>
<keyword evidence="2 5" id="KW-0547">Nucleotide-binding</keyword>
<keyword evidence="9" id="KW-1185">Reference proteome</keyword>
<evidence type="ECO:0000256" key="4">
    <source>
        <dbReference type="ARBA" id="ARBA00023267"/>
    </source>
</evidence>
<name>A0A4R3M8H4_9BURK</name>
<dbReference type="Proteomes" id="UP000295525">
    <property type="component" value="Unassembled WGS sequence"/>
</dbReference>
<dbReference type="SUPFAM" id="SSF51246">
    <property type="entry name" value="Rudiment single hybrid motif"/>
    <property type="match status" value="1"/>
</dbReference>
<evidence type="ECO:0000259" key="7">
    <source>
        <dbReference type="PROSITE" id="PS50979"/>
    </source>
</evidence>
<dbReference type="InterPro" id="IPR011764">
    <property type="entry name" value="Biotin_carboxylation_dom"/>
</dbReference>
<dbReference type="GO" id="GO:0005524">
    <property type="term" value="F:ATP binding"/>
    <property type="evidence" value="ECO:0007669"/>
    <property type="project" value="UniProtKB-UniRule"/>
</dbReference>
<keyword evidence="3 5" id="KW-0067">ATP-binding</keyword>
<protein>
    <submittedName>
        <fullName evidence="8">Acetyl-CoA carboxylase biotin carboxylase subunit</fullName>
    </submittedName>
</protein>
<dbReference type="EMBL" id="SMAJ01000005">
    <property type="protein sequence ID" value="TCT08589.1"/>
    <property type="molecule type" value="Genomic_DNA"/>
</dbReference>
<dbReference type="SUPFAM" id="SSF52440">
    <property type="entry name" value="PreATP-grasp domain"/>
    <property type="match status" value="1"/>
</dbReference>
<dbReference type="GO" id="GO:0046872">
    <property type="term" value="F:metal ion binding"/>
    <property type="evidence" value="ECO:0007669"/>
    <property type="project" value="InterPro"/>
</dbReference>
<keyword evidence="1" id="KW-0436">Ligase</keyword>
<dbReference type="InterPro" id="IPR011054">
    <property type="entry name" value="Rudment_hybrid_motif"/>
</dbReference>
<dbReference type="PANTHER" id="PTHR18866:SF33">
    <property type="entry name" value="METHYLCROTONOYL-COA CARBOXYLASE SUBUNIT ALPHA, MITOCHONDRIAL-RELATED"/>
    <property type="match status" value="1"/>
</dbReference>
<dbReference type="PROSITE" id="PS00867">
    <property type="entry name" value="CPSASE_2"/>
    <property type="match status" value="1"/>
</dbReference>
<dbReference type="AlphaFoldDB" id="A0A4R3M8H4"/>
<dbReference type="SMART" id="SM00878">
    <property type="entry name" value="Biotin_carb_C"/>
    <property type="match status" value="1"/>
</dbReference>
<evidence type="ECO:0000259" key="6">
    <source>
        <dbReference type="PROSITE" id="PS50975"/>
    </source>
</evidence>
<accession>A0A4R3M8H4</accession>
<evidence type="ECO:0000313" key="8">
    <source>
        <dbReference type="EMBL" id="TCT08589.1"/>
    </source>
</evidence>
<dbReference type="Pfam" id="PF02785">
    <property type="entry name" value="Biotin_carb_C"/>
    <property type="match status" value="1"/>
</dbReference>
<dbReference type="InterPro" id="IPR050856">
    <property type="entry name" value="Biotin_carboxylase_complex"/>
</dbReference>
<dbReference type="InterPro" id="IPR011761">
    <property type="entry name" value="ATP-grasp"/>
</dbReference>
<dbReference type="GO" id="GO:0016874">
    <property type="term" value="F:ligase activity"/>
    <property type="evidence" value="ECO:0007669"/>
    <property type="project" value="UniProtKB-KW"/>
</dbReference>
<evidence type="ECO:0000313" key="9">
    <source>
        <dbReference type="Proteomes" id="UP000295525"/>
    </source>
</evidence>
<dbReference type="InterPro" id="IPR005481">
    <property type="entry name" value="BC-like_N"/>
</dbReference>
<sequence length="453" mass="49549">MFNKVLVANRGAVAARVLRALRVLGIRSVAVYSEADAGLRYLADADETYSIGASEPKASYLNQEVLMQVLSRSGADGVHPGYGFLSESAEFAQRVNAAGARFIGPSPKWIEAMGHKTRARDLMSRHGLSMAPSSGLLDGRTDAALEAARILGYPVLVKPAAGGGGIGMVGARDESELIKAIEKARSLAERSFCSTELYLENLMLKPRHIEFQVLADRYGNIRHLFERDCSVQRRYQKVIEESPAPLISRTTVEKAANDIVKVLGKLPYDVIGTVETLYEKGTDFRFLEMNTRLQVEHAVTEEITGIDLVVAQIRLAAGERLDSVLPAAIPNNGHAIEARIYAEDPVRFYPSPGILKTFRLAPGLEIRTETGYSEGDEITSHYDPLIVKVIAHGHNRDNAIDRMLAALDATVIEGIKHNIPFVQRVLRSEQFRSGHVHTGLGMEVAGPVSKSAR</sequence>
<dbReference type="PROSITE" id="PS50979">
    <property type="entry name" value="BC"/>
    <property type="match status" value="1"/>
</dbReference>
<comment type="caution">
    <text evidence="8">The sequence shown here is derived from an EMBL/GenBank/DDBJ whole genome shotgun (WGS) entry which is preliminary data.</text>
</comment>
<dbReference type="PROSITE" id="PS00866">
    <property type="entry name" value="CPSASE_1"/>
    <property type="match status" value="1"/>
</dbReference>
<dbReference type="SUPFAM" id="SSF56059">
    <property type="entry name" value="Glutathione synthetase ATP-binding domain-like"/>
    <property type="match status" value="1"/>
</dbReference>
<gene>
    <name evidence="8" type="ORF">EDC26_105141</name>
</gene>
<feature type="domain" description="ATP-grasp" evidence="6">
    <location>
        <begin position="120"/>
        <end position="317"/>
    </location>
</feature>
<dbReference type="InterPro" id="IPR016185">
    <property type="entry name" value="PreATP-grasp_dom_sf"/>
</dbReference>
<dbReference type="Gene3D" id="3.30.470.20">
    <property type="entry name" value="ATP-grasp fold, B domain"/>
    <property type="match status" value="1"/>
</dbReference>
<dbReference type="PANTHER" id="PTHR18866">
    <property type="entry name" value="CARBOXYLASE:PYRUVATE/ACETYL-COA/PROPIONYL-COA CARBOXYLASE"/>
    <property type="match status" value="1"/>
</dbReference>
<dbReference type="Pfam" id="PF00289">
    <property type="entry name" value="Biotin_carb_N"/>
    <property type="match status" value="1"/>
</dbReference>
<dbReference type="Pfam" id="PF02786">
    <property type="entry name" value="CPSase_L_D2"/>
    <property type="match status" value="1"/>
</dbReference>
<keyword evidence="4" id="KW-0092">Biotin</keyword>
<dbReference type="RefSeq" id="WP_132581709.1">
    <property type="nucleotide sequence ID" value="NZ_SMAJ01000005.1"/>
</dbReference>
<evidence type="ECO:0000256" key="3">
    <source>
        <dbReference type="ARBA" id="ARBA00022840"/>
    </source>
</evidence>
<organism evidence="8 9">
    <name type="scientific">Paralcaligenes ureilyticus</name>
    <dbReference type="NCBI Taxonomy" id="627131"/>
    <lineage>
        <taxon>Bacteria</taxon>
        <taxon>Pseudomonadati</taxon>
        <taxon>Pseudomonadota</taxon>
        <taxon>Betaproteobacteria</taxon>
        <taxon>Burkholderiales</taxon>
        <taxon>Alcaligenaceae</taxon>
        <taxon>Paralcaligenes</taxon>
    </lineage>
</organism>
<evidence type="ECO:0000256" key="5">
    <source>
        <dbReference type="PROSITE-ProRule" id="PRU00409"/>
    </source>
</evidence>
<proteinExistence type="predicted"/>
<reference evidence="8 9" key="1">
    <citation type="submission" date="2019-03" db="EMBL/GenBank/DDBJ databases">
        <title>Genomic Encyclopedia of Type Strains, Phase IV (KMG-IV): sequencing the most valuable type-strain genomes for metagenomic binning, comparative biology and taxonomic classification.</title>
        <authorList>
            <person name="Goeker M."/>
        </authorList>
    </citation>
    <scope>NUCLEOTIDE SEQUENCE [LARGE SCALE GENOMIC DNA]</scope>
    <source>
        <strain evidence="8 9">DSM 24591</strain>
    </source>
</reference>
<dbReference type="PROSITE" id="PS50975">
    <property type="entry name" value="ATP_GRASP"/>
    <property type="match status" value="1"/>
</dbReference>
<feature type="domain" description="Biotin carboxylation" evidence="7">
    <location>
        <begin position="1"/>
        <end position="446"/>
    </location>
</feature>
<evidence type="ECO:0000256" key="1">
    <source>
        <dbReference type="ARBA" id="ARBA00022598"/>
    </source>
</evidence>
<dbReference type="InterPro" id="IPR005482">
    <property type="entry name" value="Biotin_COase_C"/>
</dbReference>
<dbReference type="OrthoDB" id="9803706at2"/>